<dbReference type="EMBL" id="CAEY01001591">
    <property type="status" value="NOT_ANNOTATED_CDS"/>
    <property type="molecule type" value="Genomic_DNA"/>
</dbReference>
<dbReference type="EnsemblMetazoa" id="tetur05g08090.1">
    <property type="protein sequence ID" value="tetur05g08090.1"/>
    <property type="gene ID" value="tetur05g08090"/>
</dbReference>
<dbReference type="Proteomes" id="UP000015104">
    <property type="component" value="Unassembled WGS sequence"/>
</dbReference>
<organism evidence="1 2">
    <name type="scientific">Tetranychus urticae</name>
    <name type="common">Two-spotted spider mite</name>
    <dbReference type="NCBI Taxonomy" id="32264"/>
    <lineage>
        <taxon>Eukaryota</taxon>
        <taxon>Metazoa</taxon>
        <taxon>Ecdysozoa</taxon>
        <taxon>Arthropoda</taxon>
        <taxon>Chelicerata</taxon>
        <taxon>Arachnida</taxon>
        <taxon>Acari</taxon>
        <taxon>Acariformes</taxon>
        <taxon>Trombidiformes</taxon>
        <taxon>Prostigmata</taxon>
        <taxon>Eleutherengona</taxon>
        <taxon>Raphignathae</taxon>
        <taxon>Tetranychoidea</taxon>
        <taxon>Tetranychidae</taxon>
        <taxon>Tetranychus</taxon>
    </lineage>
</organism>
<name>T1K5Z8_TETUR</name>
<dbReference type="HOGENOM" id="CLU_3385341_0_0_1"/>
<proteinExistence type="predicted"/>
<reference evidence="1" key="2">
    <citation type="submission" date="2015-06" db="UniProtKB">
        <authorList>
            <consortium name="EnsemblMetazoa"/>
        </authorList>
    </citation>
    <scope>IDENTIFICATION</scope>
</reference>
<keyword evidence="2" id="KW-1185">Reference proteome</keyword>
<protein>
    <submittedName>
        <fullName evidence="1">Uncharacterized protein</fullName>
    </submittedName>
</protein>
<dbReference type="AlphaFoldDB" id="T1K5Z8"/>
<evidence type="ECO:0000313" key="2">
    <source>
        <dbReference type="Proteomes" id="UP000015104"/>
    </source>
</evidence>
<reference evidence="2" key="1">
    <citation type="submission" date="2011-08" db="EMBL/GenBank/DDBJ databases">
        <authorList>
            <person name="Rombauts S."/>
        </authorList>
    </citation>
    <scope>NUCLEOTIDE SEQUENCE</scope>
    <source>
        <strain evidence="2">London</strain>
    </source>
</reference>
<sequence length="33" mass="3887">METIGSGLVIKLRLKSQLAILKMLWQIYWLLLN</sequence>
<accession>T1K5Z8</accession>
<evidence type="ECO:0000313" key="1">
    <source>
        <dbReference type="EnsemblMetazoa" id="tetur05g08090.1"/>
    </source>
</evidence>